<dbReference type="Proteomes" id="UP000502756">
    <property type="component" value="Chromosome"/>
</dbReference>
<sequence>MIPEWLSAGLWGLLSGGALLIGAAIGYFVHVPQRLIAGIMAFGSGVLFSALSFDLMDEAYRAGGFDSTAIGFLGGAGVYTFANYILANKGAKHRKRSGTQQSSEQEKDGSGLAIAVGALLDGIPESIVIGLSLLGGKGVSIAAVAAVFLSNIPEGLSSAAGMKKSGRSVGYVLGVWAAIALISGVAALVGYTVFQHYNNEIIAATTAVAAGAILAMLVDTMVPEAFEEARDFAGLITVVGFLLAFILSKLSG</sequence>
<dbReference type="AlphaFoldDB" id="A0A6M5YDM4"/>
<evidence type="ECO:0000313" key="2">
    <source>
        <dbReference type="EMBL" id="QJW91426.1"/>
    </source>
</evidence>
<dbReference type="EMBL" id="CP053435">
    <property type="protein sequence ID" value="QJW91426.1"/>
    <property type="molecule type" value="Genomic_DNA"/>
</dbReference>
<evidence type="ECO:0000256" key="1">
    <source>
        <dbReference type="SAM" id="Phobius"/>
    </source>
</evidence>
<organism evidence="2 3">
    <name type="scientific">Spirosoma taeanense</name>
    <dbReference type="NCBI Taxonomy" id="2735870"/>
    <lineage>
        <taxon>Bacteria</taxon>
        <taxon>Pseudomonadati</taxon>
        <taxon>Bacteroidota</taxon>
        <taxon>Cytophagia</taxon>
        <taxon>Cytophagales</taxon>
        <taxon>Cytophagaceae</taxon>
        <taxon>Spirosoma</taxon>
    </lineage>
</organism>
<feature type="transmembrane region" description="Helical" evidence="1">
    <location>
        <begin position="6"/>
        <end position="28"/>
    </location>
</feature>
<reference evidence="2 3" key="1">
    <citation type="submission" date="2020-05" db="EMBL/GenBank/DDBJ databases">
        <title>Genome sequencing of Spirosoma sp. TS118.</title>
        <authorList>
            <person name="Lee J.-H."/>
            <person name="Jeong S."/>
            <person name="Zhao L."/>
            <person name="Jung J.-H."/>
            <person name="Kim M.-K."/>
            <person name="Lim S."/>
        </authorList>
    </citation>
    <scope>NUCLEOTIDE SEQUENCE [LARGE SCALE GENOMIC DNA]</scope>
    <source>
        <strain evidence="2 3">TS118</strain>
    </source>
</reference>
<dbReference type="RefSeq" id="WP_171741277.1">
    <property type="nucleotide sequence ID" value="NZ_CP053435.1"/>
</dbReference>
<keyword evidence="1" id="KW-1133">Transmembrane helix</keyword>
<feature type="transmembrane region" description="Helical" evidence="1">
    <location>
        <begin position="35"/>
        <end position="56"/>
    </location>
</feature>
<feature type="transmembrane region" description="Helical" evidence="1">
    <location>
        <begin position="201"/>
        <end position="220"/>
    </location>
</feature>
<proteinExistence type="predicted"/>
<keyword evidence="3" id="KW-1185">Reference proteome</keyword>
<evidence type="ECO:0000313" key="3">
    <source>
        <dbReference type="Proteomes" id="UP000502756"/>
    </source>
</evidence>
<feature type="transmembrane region" description="Helical" evidence="1">
    <location>
        <begin position="68"/>
        <end position="87"/>
    </location>
</feature>
<feature type="transmembrane region" description="Helical" evidence="1">
    <location>
        <begin position="127"/>
        <end position="149"/>
    </location>
</feature>
<dbReference type="KEGG" id="stae:HNV11_19610"/>
<gene>
    <name evidence="2" type="ORF">HNV11_19610</name>
</gene>
<protein>
    <submittedName>
        <fullName evidence="2">ZIP family zinc transporter</fullName>
    </submittedName>
</protein>
<keyword evidence="1" id="KW-0812">Transmembrane</keyword>
<feature type="transmembrane region" description="Helical" evidence="1">
    <location>
        <begin position="169"/>
        <end position="194"/>
    </location>
</feature>
<keyword evidence="1" id="KW-0472">Membrane</keyword>
<feature type="transmembrane region" description="Helical" evidence="1">
    <location>
        <begin position="232"/>
        <end position="250"/>
    </location>
</feature>
<accession>A0A6M5YDM4</accession>
<name>A0A6M5YDM4_9BACT</name>